<dbReference type="PIRSF" id="PIRSF005028">
    <property type="entry name" value="KhtT"/>
    <property type="match status" value="1"/>
</dbReference>
<protein>
    <submittedName>
        <fullName evidence="2">Potassium transporter TrkA</fullName>
    </submittedName>
</protein>
<evidence type="ECO:0000259" key="1">
    <source>
        <dbReference type="PROSITE" id="PS51202"/>
    </source>
</evidence>
<reference evidence="2" key="1">
    <citation type="journal article" date="2020" name="mSystems">
        <title>Genome- and Community-Level Interaction Insights into Carbon Utilization and Element Cycling Functions of Hydrothermarchaeota in Hydrothermal Sediment.</title>
        <authorList>
            <person name="Zhou Z."/>
            <person name="Liu Y."/>
            <person name="Xu W."/>
            <person name="Pan J."/>
            <person name="Luo Z.H."/>
            <person name="Li M."/>
        </authorList>
    </citation>
    <scope>NUCLEOTIDE SEQUENCE [LARGE SCALE GENOMIC DNA]</scope>
    <source>
        <strain evidence="2">SpSt-132</strain>
    </source>
</reference>
<dbReference type="InterPro" id="IPR036721">
    <property type="entry name" value="RCK_C_sf"/>
</dbReference>
<dbReference type="AlphaFoldDB" id="A0A7C2Z242"/>
<feature type="domain" description="RCK C-terminal" evidence="1">
    <location>
        <begin position="74"/>
        <end position="159"/>
    </location>
</feature>
<accession>A0A7C2Z242</accession>
<dbReference type="Pfam" id="PF02080">
    <property type="entry name" value="TrkA_C"/>
    <property type="match status" value="1"/>
</dbReference>
<name>A0A7C2Z242_9AQUI</name>
<dbReference type="PROSITE" id="PS51202">
    <property type="entry name" value="RCK_C"/>
    <property type="match status" value="1"/>
</dbReference>
<sequence length="162" mass="18352">MEIRETDLPGIGKKYSIRLREGRDLVLVIYNTGKREIYLMEEEEEASCVFSLTEEEAKELGFLVAGAVYQPIKAEKMELILKEVVMEWVKVESGSNLINKTIAELQIRRTTGVSVIAIDRKGKIIPSPDPYKERIELGDILIVVGTRPQINHFLELCGRCST</sequence>
<dbReference type="EMBL" id="DSFP01000032">
    <property type="protein sequence ID" value="HEW45709.1"/>
    <property type="molecule type" value="Genomic_DNA"/>
</dbReference>
<dbReference type="SUPFAM" id="SSF116726">
    <property type="entry name" value="TrkA C-terminal domain-like"/>
    <property type="match status" value="1"/>
</dbReference>
<gene>
    <name evidence="2" type="ORF">ENO47_03440</name>
</gene>
<proteinExistence type="predicted"/>
<dbReference type="InterPro" id="IPR058776">
    <property type="entry name" value="KhtT-like_N"/>
</dbReference>
<dbReference type="InterPro" id="IPR026278">
    <property type="entry name" value="KhtT"/>
</dbReference>
<dbReference type="PANTHER" id="PTHR30445:SF8">
    <property type="entry name" value="K(+)_H(+) ANTIPORTER SUBUNIT KHTT"/>
    <property type="match status" value="1"/>
</dbReference>
<comment type="caution">
    <text evidence="2">The sequence shown here is derived from an EMBL/GenBank/DDBJ whole genome shotgun (WGS) entry which is preliminary data.</text>
</comment>
<dbReference type="InterPro" id="IPR006037">
    <property type="entry name" value="RCK_C"/>
</dbReference>
<dbReference type="PANTHER" id="PTHR30445">
    <property type="entry name" value="K(+)_H(+) ANTIPORTER SUBUNIT KHTT"/>
    <property type="match status" value="1"/>
</dbReference>
<dbReference type="GO" id="GO:0008324">
    <property type="term" value="F:monoatomic cation transmembrane transporter activity"/>
    <property type="evidence" value="ECO:0007669"/>
    <property type="project" value="InterPro"/>
</dbReference>
<evidence type="ECO:0000313" key="2">
    <source>
        <dbReference type="EMBL" id="HEW45709.1"/>
    </source>
</evidence>
<dbReference type="InterPro" id="IPR050144">
    <property type="entry name" value="AAE_transporter"/>
</dbReference>
<dbReference type="Pfam" id="PF25991">
    <property type="entry name" value="KhtT_N"/>
    <property type="match status" value="1"/>
</dbReference>
<dbReference type="GO" id="GO:0006813">
    <property type="term" value="P:potassium ion transport"/>
    <property type="evidence" value="ECO:0007669"/>
    <property type="project" value="InterPro"/>
</dbReference>
<dbReference type="Gene3D" id="3.30.70.1450">
    <property type="entry name" value="Regulator of K+ conductance, C-terminal domain"/>
    <property type="match status" value="1"/>
</dbReference>
<organism evidence="2">
    <name type="scientific">Hydrogenobacter sp</name>
    <dbReference type="NCBI Taxonomy" id="2152829"/>
    <lineage>
        <taxon>Bacteria</taxon>
        <taxon>Pseudomonadati</taxon>
        <taxon>Aquificota</taxon>
        <taxon>Aquificia</taxon>
        <taxon>Aquificales</taxon>
        <taxon>Aquificaceae</taxon>
        <taxon>Hydrogenobacter</taxon>
    </lineage>
</organism>